<comment type="caution">
    <text evidence="2">The sequence shown here is derived from an EMBL/GenBank/DDBJ whole genome shotgun (WGS) entry which is preliminary data.</text>
</comment>
<evidence type="ECO:0000313" key="3">
    <source>
        <dbReference type="Proteomes" id="UP000436694"/>
    </source>
</evidence>
<gene>
    <name evidence="2" type="ORF">GG681_06780</name>
</gene>
<feature type="transmembrane region" description="Helical" evidence="1">
    <location>
        <begin position="34"/>
        <end position="53"/>
    </location>
</feature>
<dbReference type="AlphaFoldDB" id="A0A844AWH9"/>
<feature type="transmembrane region" description="Helical" evidence="1">
    <location>
        <begin position="130"/>
        <end position="149"/>
    </location>
</feature>
<dbReference type="EMBL" id="WIXK01000003">
    <property type="protein sequence ID" value="MQY42341.1"/>
    <property type="molecule type" value="Genomic_DNA"/>
</dbReference>
<accession>A0A844AWH9</accession>
<feature type="transmembrane region" description="Helical" evidence="1">
    <location>
        <begin position="81"/>
        <end position="110"/>
    </location>
</feature>
<name>A0A844AWH9_9RHOB</name>
<evidence type="ECO:0000256" key="1">
    <source>
        <dbReference type="SAM" id="Phobius"/>
    </source>
</evidence>
<keyword evidence="3" id="KW-1185">Reference proteome</keyword>
<proteinExistence type="predicted"/>
<reference evidence="2 3" key="1">
    <citation type="submission" date="2019-10" db="EMBL/GenBank/DDBJ databases">
        <title>Epibacterium sp. nov., isolated from seawater.</title>
        <authorList>
            <person name="Zhang X."/>
            <person name="Li N."/>
        </authorList>
    </citation>
    <scope>NUCLEOTIDE SEQUENCE [LARGE SCALE GENOMIC DNA]</scope>
    <source>
        <strain evidence="2 3">SM1969</strain>
    </source>
</reference>
<organism evidence="2 3">
    <name type="scientific">Tritonibacter aquimaris</name>
    <dbReference type="NCBI Taxonomy" id="2663379"/>
    <lineage>
        <taxon>Bacteria</taxon>
        <taxon>Pseudomonadati</taxon>
        <taxon>Pseudomonadota</taxon>
        <taxon>Alphaproteobacteria</taxon>
        <taxon>Rhodobacterales</taxon>
        <taxon>Paracoccaceae</taxon>
        <taxon>Tritonibacter</taxon>
    </lineage>
</organism>
<keyword evidence="1" id="KW-0472">Membrane</keyword>
<evidence type="ECO:0000313" key="2">
    <source>
        <dbReference type="EMBL" id="MQY42341.1"/>
    </source>
</evidence>
<sequence length="203" mass="21968">MNYPFEKEQAGALATASFFLVVTTQTGATQTTIWASTIIALGAMTYCVLFPLFKSMPLIHEKLAQFAETQTTFGRSVSTSLGIGVIGGVVLTFFTFLVSLATAFGAFVIIDVAGGELEKGVDQFVQLTFLLWRILVISSVVCGVPEVIAQGLKHDPNNKPVAWVFLHRYLKQPNQPRLFISISVGSAVMGLIYAGDIALRFLA</sequence>
<feature type="transmembrane region" description="Helical" evidence="1">
    <location>
        <begin position="178"/>
        <end position="202"/>
    </location>
</feature>
<dbReference type="Proteomes" id="UP000436694">
    <property type="component" value="Unassembled WGS sequence"/>
</dbReference>
<keyword evidence="1" id="KW-1133">Transmembrane helix</keyword>
<keyword evidence="1" id="KW-0812">Transmembrane</keyword>
<protein>
    <submittedName>
        <fullName evidence="2">Uncharacterized protein</fullName>
    </submittedName>
</protein>
<dbReference type="RefSeq" id="WP_153546422.1">
    <property type="nucleotide sequence ID" value="NZ_WIXK01000003.1"/>
</dbReference>